<feature type="compositionally biased region" description="Low complexity" evidence="2">
    <location>
        <begin position="342"/>
        <end position="356"/>
    </location>
</feature>
<evidence type="ECO:0000259" key="3">
    <source>
        <dbReference type="PROSITE" id="PS50048"/>
    </source>
</evidence>
<feature type="compositionally biased region" description="Basic residues" evidence="2">
    <location>
        <begin position="115"/>
        <end position="124"/>
    </location>
</feature>
<dbReference type="OrthoDB" id="4226666at2759"/>
<sequence>MASVASSGTSPLAALDAFQGGEYIATDDESWAFISPDGLAPSSNGSIDFFPSPDTGSLRSYGVVRRAGSHGGVQPSPPAPSPLFLDTESSSSQGFAPMSGISTAAADQGSFASSHGHHQQRHHAGSLSSAFGGDQSATFSDDQASLLEQLAFADHMVAFPSTAGPVDGQMTGVTVGENIYHGRHFRTNEFVLGDHTIQDLDISRFMNGAWDTMPSQALPATGIAPHATMSPHGPVSLDIPVGMRQQSDVNAAPWSPPAAMQTANGNNNNNNNNGNLIFRMEEFGPQSACTPMTPSSTSSPAACSSASPISPLVKHESDPKSTSDAAIRKVKNARIEKRRSPADSTSSIASSSSGGSASSEVALKFITISSESAAASGGKGNMFEGYDRMTQRGRKGPLADATKESALKVRRIGACFSCHARKVKCEATRPCKSCAKISLPQIICWQFTDFTTVLFPFMMREHFVKEKMAAFVAENVQDFLVDGVERPCVVELTAGRRFTTYLTITAKAFTPNKPEILAHWGQTQEPNGSVSLSCGVAVPVGLDMAAGDGGAQRADLQKRAKDFVTNLIRDPCFAEEMTAEIRSTCLPRDVLRVVCKYAARSKSEIVDKALRVYTNHYILTRHLNVTPKGLSQLMRMRLASQNHDSQTTRLLNRQFKAVLDEVHKQEMAELFNLFSKLLKPKMRKEWAPCMAAFLILTLFMEDLEVTIDVFGTSQNQIDKDRERRPSEEFKRSHMLAMNREIEHMPFRQFAYQFHQIYQTHSTDASTKPFNPLVDASLLDEQNLDPAAMEMVRSLRDMMNDYEIASELDFLTAQGSELDNDGASHPYPMDVSNIYSGRLMAKFILSFNNIQHLLDP</sequence>
<dbReference type="Pfam" id="PF00172">
    <property type="entry name" value="Zn_clus"/>
    <property type="match status" value="1"/>
</dbReference>
<evidence type="ECO:0000313" key="5">
    <source>
        <dbReference type="EnsemblFungi" id="EJT81976"/>
    </source>
</evidence>
<evidence type="ECO:0000256" key="1">
    <source>
        <dbReference type="ARBA" id="ARBA00023242"/>
    </source>
</evidence>
<feature type="region of interest" description="Disordered" evidence="2">
    <location>
        <begin position="248"/>
        <end position="356"/>
    </location>
</feature>
<feature type="compositionally biased region" description="Low complexity" evidence="2">
    <location>
        <begin position="264"/>
        <end position="275"/>
    </location>
</feature>
<feature type="compositionally biased region" description="Low complexity" evidence="2">
    <location>
        <begin position="287"/>
        <end position="311"/>
    </location>
</feature>
<reference evidence="4" key="2">
    <citation type="submission" date="2010-07" db="EMBL/GenBank/DDBJ databases">
        <authorList>
            <consortium name="The Broad Institute Genome Sequencing Platform"/>
            <consortium name="Broad Institute Genome Sequencing Center for Infectious Disease"/>
            <person name="Ma L.-J."/>
            <person name="Dead R."/>
            <person name="Young S."/>
            <person name="Zeng Q."/>
            <person name="Koehrsen M."/>
            <person name="Alvarado L."/>
            <person name="Berlin A."/>
            <person name="Chapman S.B."/>
            <person name="Chen Z."/>
            <person name="Freedman E."/>
            <person name="Gellesch M."/>
            <person name="Goldberg J."/>
            <person name="Griggs A."/>
            <person name="Gujja S."/>
            <person name="Heilman E.R."/>
            <person name="Heiman D."/>
            <person name="Hepburn T."/>
            <person name="Howarth C."/>
            <person name="Jen D."/>
            <person name="Larson L."/>
            <person name="Mehta T."/>
            <person name="Neiman D."/>
            <person name="Pearson M."/>
            <person name="Roberts A."/>
            <person name="Saif S."/>
            <person name="Shea T."/>
            <person name="Shenoy N."/>
            <person name="Sisk P."/>
            <person name="Stolte C."/>
            <person name="Sykes S."/>
            <person name="Walk T."/>
            <person name="White J."/>
            <person name="Yandava C."/>
            <person name="Haas B."/>
            <person name="Nusbaum C."/>
            <person name="Birren B."/>
        </authorList>
    </citation>
    <scope>NUCLEOTIDE SEQUENCE</scope>
    <source>
        <strain evidence="4">R3-111a-1</strain>
    </source>
</reference>
<dbReference type="STRING" id="644352.J3NL09"/>
<evidence type="ECO:0000313" key="4">
    <source>
        <dbReference type="EMBL" id="EJT81976.1"/>
    </source>
</evidence>
<dbReference type="VEuPathDB" id="FungiDB:GGTG_01950"/>
<gene>
    <name evidence="5" type="primary">20342408</name>
    <name evidence="4" type="ORF">GGTG_01950</name>
</gene>
<dbReference type="AlphaFoldDB" id="J3NL09"/>
<dbReference type="PROSITE" id="PS50048">
    <property type="entry name" value="ZN2_CY6_FUNGAL_2"/>
    <property type="match status" value="1"/>
</dbReference>
<name>J3NL09_GAET3</name>
<reference evidence="6" key="1">
    <citation type="submission" date="2010-07" db="EMBL/GenBank/DDBJ databases">
        <title>The genome sequence of Gaeumannomyces graminis var. tritici strain R3-111a-1.</title>
        <authorList>
            <consortium name="The Broad Institute Genome Sequencing Platform"/>
            <person name="Ma L.-J."/>
            <person name="Dead R."/>
            <person name="Young S."/>
            <person name="Zeng Q."/>
            <person name="Koehrsen M."/>
            <person name="Alvarado L."/>
            <person name="Berlin A."/>
            <person name="Chapman S.B."/>
            <person name="Chen Z."/>
            <person name="Freedman E."/>
            <person name="Gellesch M."/>
            <person name="Goldberg J."/>
            <person name="Griggs A."/>
            <person name="Gujja S."/>
            <person name="Heilman E.R."/>
            <person name="Heiman D."/>
            <person name="Hepburn T."/>
            <person name="Howarth C."/>
            <person name="Jen D."/>
            <person name="Larson L."/>
            <person name="Mehta T."/>
            <person name="Neiman D."/>
            <person name="Pearson M."/>
            <person name="Roberts A."/>
            <person name="Saif S."/>
            <person name="Shea T."/>
            <person name="Shenoy N."/>
            <person name="Sisk P."/>
            <person name="Stolte C."/>
            <person name="Sykes S."/>
            <person name="Walk T."/>
            <person name="White J."/>
            <person name="Yandava C."/>
            <person name="Haas B."/>
            <person name="Nusbaum C."/>
            <person name="Birren B."/>
        </authorList>
    </citation>
    <scope>NUCLEOTIDE SEQUENCE [LARGE SCALE GENOMIC DNA]</scope>
    <source>
        <strain evidence="6">R3-111a-1</strain>
    </source>
</reference>
<protein>
    <recommendedName>
        <fullName evidence="3">Zn(2)-C6 fungal-type domain-containing protein</fullName>
    </recommendedName>
</protein>
<keyword evidence="6" id="KW-1185">Reference proteome</keyword>
<reference evidence="5" key="5">
    <citation type="submission" date="2018-04" db="UniProtKB">
        <authorList>
            <consortium name="EnsemblFungi"/>
        </authorList>
    </citation>
    <scope>IDENTIFICATION</scope>
    <source>
        <strain evidence="5">R3-111a-1</strain>
    </source>
</reference>
<dbReference type="Gene3D" id="4.10.240.10">
    <property type="entry name" value="Zn(2)-C6 fungal-type DNA-binding domain"/>
    <property type="match status" value="1"/>
</dbReference>
<proteinExistence type="predicted"/>
<reference evidence="4" key="3">
    <citation type="submission" date="2010-09" db="EMBL/GenBank/DDBJ databases">
        <title>Annotation of Gaeumannomyces graminis var. tritici R3-111a-1.</title>
        <authorList>
            <consortium name="The Broad Institute Genome Sequencing Platform"/>
            <person name="Ma L.-J."/>
            <person name="Dead R."/>
            <person name="Young S.K."/>
            <person name="Zeng Q."/>
            <person name="Gargeya S."/>
            <person name="Fitzgerald M."/>
            <person name="Haas B."/>
            <person name="Abouelleil A."/>
            <person name="Alvarado L."/>
            <person name="Arachchi H.M."/>
            <person name="Berlin A."/>
            <person name="Brown A."/>
            <person name="Chapman S.B."/>
            <person name="Chen Z."/>
            <person name="Dunbar C."/>
            <person name="Freedman E."/>
            <person name="Gearin G."/>
            <person name="Gellesch M."/>
            <person name="Goldberg J."/>
            <person name="Griggs A."/>
            <person name="Gujja S."/>
            <person name="Heiman D."/>
            <person name="Howarth C."/>
            <person name="Larson L."/>
            <person name="Lui A."/>
            <person name="MacDonald P.J.P."/>
            <person name="Mehta T."/>
            <person name="Montmayeur A."/>
            <person name="Murphy C."/>
            <person name="Neiman D."/>
            <person name="Pearson M."/>
            <person name="Priest M."/>
            <person name="Roberts A."/>
            <person name="Saif S."/>
            <person name="Shea T."/>
            <person name="Shenoy N."/>
            <person name="Sisk P."/>
            <person name="Stolte C."/>
            <person name="Sykes S."/>
            <person name="Yandava C."/>
            <person name="Wortman J."/>
            <person name="Nusbaum C."/>
            <person name="Birren B."/>
        </authorList>
    </citation>
    <scope>NUCLEOTIDE SEQUENCE</scope>
    <source>
        <strain evidence="4">R3-111a-1</strain>
    </source>
</reference>
<keyword evidence="1" id="KW-0539">Nucleus</keyword>
<dbReference type="EMBL" id="GL385395">
    <property type="protein sequence ID" value="EJT81976.1"/>
    <property type="molecule type" value="Genomic_DNA"/>
</dbReference>
<reference evidence="5" key="4">
    <citation type="journal article" date="2015" name="G3 (Bethesda)">
        <title>Genome sequences of three phytopathogenic species of the Magnaporthaceae family of fungi.</title>
        <authorList>
            <person name="Okagaki L.H."/>
            <person name="Nunes C.C."/>
            <person name="Sailsbery J."/>
            <person name="Clay B."/>
            <person name="Brown D."/>
            <person name="John T."/>
            <person name="Oh Y."/>
            <person name="Young N."/>
            <person name="Fitzgerald M."/>
            <person name="Haas B.J."/>
            <person name="Zeng Q."/>
            <person name="Young S."/>
            <person name="Adiconis X."/>
            <person name="Fan L."/>
            <person name="Levin J.Z."/>
            <person name="Mitchell T.K."/>
            <person name="Okubara P.A."/>
            <person name="Farman M.L."/>
            <person name="Kohn L.M."/>
            <person name="Birren B."/>
            <person name="Ma L.-J."/>
            <person name="Dean R.A."/>
        </authorList>
    </citation>
    <scope>NUCLEOTIDE SEQUENCE</scope>
    <source>
        <strain evidence="5">R3-111a-1</strain>
    </source>
</reference>
<dbReference type="PANTHER" id="PTHR35392">
    <property type="entry name" value="ZN(II)2CYS6 TRANSCRIPTION FACTOR (EUROFUNG)-RELATED-RELATED"/>
    <property type="match status" value="1"/>
</dbReference>
<dbReference type="CDD" id="cd00067">
    <property type="entry name" value="GAL4"/>
    <property type="match status" value="1"/>
</dbReference>
<accession>J3NL09</accession>
<dbReference type="GeneID" id="20342408"/>
<organism evidence="4">
    <name type="scientific">Gaeumannomyces tritici (strain R3-111a-1)</name>
    <name type="common">Wheat and barley take-all root rot fungus</name>
    <name type="synonym">Gaeumannomyces graminis var. tritici</name>
    <dbReference type="NCBI Taxonomy" id="644352"/>
    <lineage>
        <taxon>Eukaryota</taxon>
        <taxon>Fungi</taxon>
        <taxon>Dikarya</taxon>
        <taxon>Ascomycota</taxon>
        <taxon>Pezizomycotina</taxon>
        <taxon>Sordariomycetes</taxon>
        <taxon>Sordariomycetidae</taxon>
        <taxon>Magnaporthales</taxon>
        <taxon>Magnaporthaceae</taxon>
        <taxon>Gaeumannomyces</taxon>
    </lineage>
</organism>
<dbReference type="SUPFAM" id="SSF57701">
    <property type="entry name" value="Zn2/Cys6 DNA-binding domain"/>
    <property type="match status" value="1"/>
</dbReference>
<dbReference type="InterPro" id="IPR001138">
    <property type="entry name" value="Zn2Cys6_DnaBD"/>
</dbReference>
<feature type="domain" description="Zn(2)-C6 fungal-type" evidence="3">
    <location>
        <begin position="414"/>
        <end position="444"/>
    </location>
</feature>
<dbReference type="EnsemblFungi" id="EJT81976">
    <property type="protein sequence ID" value="EJT81976"/>
    <property type="gene ID" value="GGTG_01950"/>
</dbReference>
<dbReference type="Proteomes" id="UP000006039">
    <property type="component" value="Unassembled WGS sequence"/>
</dbReference>
<dbReference type="InterPro" id="IPR052973">
    <property type="entry name" value="Fungal_sec-metab_reg_TF"/>
</dbReference>
<dbReference type="RefSeq" id="XP_009217985.1">
    <property type="nucleotide sequence ID" value="XM_009219721.1"/>
</dbReference>
<dbReference type="eggNOG" id="ENOG502SFBR">
    <property type="taxonomic scope" value="Eukaryota"/>
</dbReference>
<dbReference type="HOGENOM" id="CLU_011833_0_0_1"/>
<feature type="region of interest" description="Disordered" evidence="2">
    <location>
        <begin position="67"/>
        <end position="130"/>
    </location>
</feature>
<evidence type="ECO:0000256" key="2">
    <source>
        <dbReference type="SAM" id="MobiDB-lite"/>
    </source>
</evidence>
<dbReference type="InterPro" id="IPR036864">
    <property type="entry name" value="Zn2-C6_fun-type_DNA-bd_sf"/>
</dbReference>
<dbReference type="PANTHER" id="PTHR35392:SF5">
    <property type="entry name" value="ZN(2)-C6 FUNGAL-TYPE DOMAIN-CONTAINING PROTEIN"/>
    <property type="match status" value="1"/>
</dbReference>
<evidence type="ECO:0000313" key="6">
    <source>
        <dbReference type="Proteomes" id="UP000006039"/>
    </source>
</evidence>
<dbReference type="GO" id="GO:0008270">
    <property type="term" value="F:zinc ion binding"/>
    <property type="evidence" value="ECO:0007669"/>
    <property type="project" value="InterPro"/>
</dbReference>
<dbReference type="GO" id="GO:0000981">
    <property type="term" value="F:DNA-binding transcription factor activity, RNA polymerase II-specific"/>
    <property type="evidence" value="ECO:0007669"/>
    <property type="project" value="InterPro"/>
</dbReference>